<sequence length="178" mass="20259">MPTVSRLSAHTRFYPRETTLSRFLSSTKHLFDAMPCITHRMGNRMPKLSRASQSLSGVPKTPGSRRFINMRCVNQIPCPFRKSVTSEIIIIVPGVLLATYHACDRPSFRLEKESRRSSERALRLRNKPTNHSPTLPTKPPFADSQAREASRNTPFWPSKLSPSPSLSNRTRCPRKFPI</sequence>
<keyword evidence="3" id="KW-1185">Reference proteome</keyword>
<accession>A0ABR4H4I6</accession>
<name>A0ABR4H4I6_9EURO</name>
<feature type="compositionally biased region" description="Low complexity" evidence="1">
    <location>
        <begin position="157"/>
        <end position="167"/>
    </location>
</feature>
<evidence type="ECO:0000313" key="2">
    <source>
        <dbReference type="EMBL" id="KAL2810369.1"/>
    </source>
</evidence>
<feature type="region of interest" description="Disordered" evidence="1">
    <location>
        <begin position="109"/>
        <end position="178"/>
    </location>
</feature>
<organism evidence="2 3">
    <name type="scientific">Aspergillus granulosus</name>
    <dbReference type="NCBI Taxonomy" id="176169"/>
    <lineage>
        <taxon>Eukaryota</taxon>
        <taxon>Fungi</taxon>
        <taxon>Dikarya</taxon>
        <taxon>Ascomycota</taxon>
        <taxon>Pezizomycotina</taxon>
        <taxon>Eurotiomycetes</taxon>
        <taxon>Eurotiomycetidae</taxon>
        <taxon>Eurotiales</taxon>
        <taxon>Aspergillaceae</taxon>
        <taxon>Aspergillus</taxon>
        <taxon>Aspergillus subgen. Nidulantes</taxon>
    </lineage>
</organism>
<feature type="compositionally biased region" description="Basic and acidic residues" evidence="1">
    <location>
        <begin position="109"/>
        <end position="122"/>
    </location>
</feature>
<gene>
    <name evidence="2" type="ORF">BJX63DRAFT_317383</name>
</gene>
<proteinExistence type="predicted"/>
<evidence type="ECO:0000256" key="1">
    <source>
        <dbReference type="SAM" id="MobiDB-lite"/>
    </source>
</evidence>
<protein>
    <submittedName>
        <fullName evidence="2">Uncharacterized protein</fullName>
    </submittedName>
</protein>
<evidence type="ECO:0000313" key="3">
    <source>
        <dbReference type="Proteomes" id="UP001610334"/>
    </source>
</evidence>
<comment type="caution">
    <text evidence="2">The sequence shown here is derived from an EMBL/GenBank/DDBJ whole genome shotgun (WGS) entry which is preliminary data.</text>
</comment>
<dbReference type="Proteomes" id="UP001610334">
    <property type="component" value="Unassembled WGS sequence"/>
</dbReference>
<reference evidence="2 3" key="1">
    <citation type="submission" date="2024-07" db="EMBL/GenBank/DDBJ databases">
        <title>Section-level genome sequencing and comparative genomics of Aspergillus sections Usti and Cavernicolus.</title>
        <authorList>
            <consortium name="Lawrence Berkeley National Laboratory"/>
            <person name="Nybo J.L."/>
            <person name="Vesth T.C."/>
            <person name="Theobald S."/>
            <person name="Frisvad J.C."/>
            <person name="Larsen T.O."/>
            <person name="Kjaerboelling I."/>
            <person name="Rothschild-Mancinelli K."/>
            <person name="Lyhne E.K."/>
            <person name="Kogle M.E."/>
            <person name="Barry K."/>
            <person name="Clum A."/>
            <person name="Na H."/>
            <person name="Ledsgaard L."/>
            <person name="Lin J."/>
            <person name="Lipzen A."/>
            <person name="Kuo A."/>
            <person name="Riley R."/>
            <person name="Mondo S."/>
            <person name="Labutti K."/>
            <person name="Haridas S."/>
            <person name="Pangalinan J."/>
            <person name="Salamov A.A."/>
            <person name="Simmons B.A."/>
            <person name="Magnuson J.K."/>
            <person name="Chen J."/>
            <person name="Drula E."/>
            <person name="Henrissat B."/>
            <person name="Wiebenga A."/>
            <person name="Lubbers R.J."/>
            <person name="Gomes A.C."/>
            <person name="Makela M.R."/>
            <person name="Stajich J."/>
            <person name="Grigoriev I.V."/>
            <person name="Mortensen U.H."/>
            <person name="De Vries R.P."/>
            <person name="Baker S.E."/>
            <person name="Andersen M.R."/>
        </authorList>
    </citation>
    <scope>NUCLEOTIDE SEQUENCE [LARGE SCALE GENOMIC DNA]</scope>
    <source>
        <strain evidence="2 3">CBS 588.65</strain>
    </source>
</reference>
<dbReference type="EMBL" id="JBFXLT010000072">
    <property type="protein sequence ID" value="KAL2810369.1"/>
    <property type="molecule type" value="Genomic_DNA"/>
</dbReference>